<feature type="domain" description="Formylmethanofuran: tetrahydromethanopterin formyltransferase Ftr C-terminal" evidence="1">
    <location>
        <begin position="13"/>
        <end position="55"/>
    </location>
</feature>
<dbReference type="EMBL" id="BARU01016866">
    <property type="protein sequence ID" value="GAH53530.1"/>
    <property type="molecule type" value="Genomic_DNA"/>
</dbReference>
<dbReference type="Gene3D" id="3.30.70.520">
    <property type="match status" value="1"/>
</dbReference>
<organism evidence="2">
    <name type="scientific">marine sediment metagenome</name>
    <dbReference type="NCBI Taxonomy" id="412755"/>
    <lineage>
        <taxon>unclassified sequences</taxon>
        <taxon>metagenomes</taxon>
        <taxon>ecological metagenomes</taxon>
    </lineage>
</organism>
<dbReference type="GO" id="GO:0006730">
    <property type="term" value="P:one-carbon metabolic process"/>
    <property type="evidence" value="ECO:0007669"/>
    <property type="project" value="InterPro"/>
</dbReference>
<dbReference type="Pfam" id="PF02741">
    <property type="entry name" value="FTR_C"/>
    <property type="match status" value="1"/>
</dbReference>
<reference evidence="2" key="1">
    <citation type="journal article" date="2014" name="Front. Microbiol.">
        <title>High frequency of phylogenetically diverse reductive dehalogenase-homologous genes in deep subseafloor sedimentary metagenomes.</title>
        <authorList>
            <person name="Kawai M."/>
            <person name="Futagami T."/>
            <person name="Toyoda A."/>
            <person name="Takaki Y."/>
            <person name="Nishi S."/>
            <person name="Hori S."/>
            <person name="Arai W."/>
            <person name="Tsubouchi T."/>
            <person name="Morono Y."/>
            <person name="Uchiyama I."/>
            <person name="Ito T."/>
            <person name="Fujiyama A."/>
            <person name="Inagaki F."/>
            <person name="Takami H."/>
        </authorList>
    </citation>
    <scope>NUCLEOTIDE SEQUENCE</scope>
    <source>
        <strain evidence="2">Expedition CK06-06</strain>
    </source>
</reference>
<sequence length="57" mass="6201">KISKKPKTKPSKKEVIKEALKLGIKAAVQVPGVTKISAGNYGGKLGKFQYRLYDILA</sequence>
<comment type="caution">
    <text evidence="2">The sequence shown here is derived from an EMBL/GenBank/DDBJ whole genome shotgun (WGS) entry which is preliminary data.</text>
</comment>
<name>X1H915_9ZZZZ</name>
<dbReference type="InterPro" id="IPR023447">
    <property type="entry name" value="ForMFR_H4MPT_ForTrfase_fd-like"/>
</dbReference>
<feature type="non-terminal residue" evidence="2">
    <location>
        <position position="1"/>
    </location>
</feature>
<gene>
    <name evidence="2" type="ORF">S03H2_28009</name>
</gene>
<accession>X1H915</accession>
<dbReference type="InterPro" id="IPR002770">
    <property type="entry name" value="ForMFR_H4MPT_ForTrfase_C"/>
</dbReference>
<dbReference type="GO" id="GO:0016740">
    <property type="term" value="F:transferase activity"/>
    <property type="evidence" value="ECO:0007669"/>
    <property type="project" value="InterPro"/>
</dbReference>
<evidence type="ECO:0000313" key="2">
    <source>
        <dbReference type="EMBL" id="GAH53530.1"/>
    </source>
</evidence>
<protein>
    <recommendedName>
        <fullName evidence="1">Formylmethanofuran: tetrahydromethanopterin formyltransferase Ftr C-terminal domain-containing protein</fullName>
    </recommendedName>
</protein>
<proteinExistence type="predicted"/>
<dbReference type="SUPFAM" id="SSF55112">
    <property type="entry name" value="Formylmethanofuran:tetrahydromethanopterin formyltransferase"/>
    <property type="match status" value="1"/>
</dbReference>
<evidence type="ECO:0000259" key="1">
    <source>
        <dbReference type="Pfam" id="PF02741"/>
    </source>
</evidence>
<dbReference type="AlphaFoldDB" id="X1H915"/>